<dbReference type="InterPro" id="IPR029068">
    <property type="entry name" value="Glyas_Bleomycin-R_OHBP_Dase"/>
</dbReference>
<evidence type="ECO:0000313" key="2">
    <source>
        <dbReference type="EMBL" id="KAF0318328.1"/>
    </source>
</evidence>
<protein>
    <submittedName>
        <fullName evidence="2">Glyoxalase family protein</fullName>
    </submittedName>
</protein>
<sequence length="148" mass="16104">MESRQMDAAGIGSAWKIIPALDSRDIAASVRFYTGELGFTLGGVQSDSEGDPDGRPNFCSVYAGDKAAANLYFFRCEPTKFVPGRALIALGTVGLDAYYEFVIARGTAEVVEPIRDTPWGYRQFAIKDLDGNRLTFFKFLEGGNPGTD</sequence>
<name>A0A8H3VZH6_9PEZI</name>
<dbReference type="AlphaFoldDB" id="A0A8H3VZH6"/>
<gene>
    <name evidence="2" type="ORF">GQ607_014454</name>
</gene>
<comment type="caution">
    <text evidence="2">The sequence shown here is derived from an EMBL/GenBank/DDBJ whole genome shotgun (WGS) entry which is preliminary data.</text>
</comment>
<evidence type="ECO:0000259" key="1">
    <source>
        <dbReference type="PROSITE" id="PS51819"/>
    </source>
</evidence>
<organism evidence="2 3">
    <name type="scientific">Colletotrichum asianum</name>
    <dbReference type="NCBI Taxonomy" id="702518"/>
    <lineage>
        <taxon>Eukaryota</taxon>
        <taxon>Fungi</taxon>
        <taxon>Dikarya</taxon>
        <taxon>Ascomycota</taxon>
        <taxon>Pezizomycotina</taxon>
        <taxon>Sordariomycetes</taxon>
        <taxon>Hypocreomycetidae</taxon>
        <taxon>Glomerellales</taxon>
        <taxon>Glomerellaceae</taxon>
        <taxon>Colletotrichum</taxon>
        <taxon>Colletotrichum gloeosporioides species complex</taxon>
    </lineage>
</organism>
<dbReference type="Pfam" id="PF00903">
    <property type="entry name" value="Glyoxalase"/>
    <property type="match status" value="1"/>
</dbReference>
<keyword evidence="3" id="KW-1185">Reference proteome</keyword>
<dbReference type="OrthoDB" id="1077582at2759"/>
<dbReference type="InterPro" id="IPR004360">
    <property type="entry name" value="Glyas_Fos-R_dOase_dom"/>
</dbReference>
<dbReference type="PROSITE" id="PS51819">
    <property type="entry name" value="VOC"/>
    <property type="match status" value="1"/>
</dbReference>
<dbReference type="InterPro" id="IPR037523">
    <property type="entry name" value="VOC_core"/>
</dbReference>
<proteinExistence type="predicted"/>
<reference evidence="2 3" key="1">
    <citation type="submission" date="2019-12" db="EMBL/GenBank/DDBJ databases">
        <title>A genome sequence resource for the geographically widespread anthracnose pathogen Colletotrichum asianum.</title>
        <authorList>
            <person name="Meng Y."/>
        </authorList>
    </citation>
    <scope>NUCLEOTIDE SEQUENCE [LARGE SCALE GENOMIC DNA]</scope>
    <source>
        <strain evidence="2 3">ICMP 18580</strain>
    </source>
</reference>
<accession>A0A8H3VZH6</accession>
<dbReference type="Gene3D" id="3.10.180.10">
    <property type="entry name" value="2,3-Dihydroxybiphenyl 1,2-Dioxygenase, domain 1"/>
    <property type="match status" value="1"/>
</dbReference>
<dbReference type="Proteomes" id="UP000434172">
    <property type="component" value="Unassembled WGS sequence"/>
</dbReference>
<dbReference type="EMBL" id="WOWK01000112">
    <property type="protein sequence ID" value="KAF0318328.1"/>
    <property type="molecule type" value="Genomic_DNA"/>
</dbReference>
<evidence type="ECO:0000313" key="3">
    <source>
        <dbReference type="Proteomes" id="UP000434172"/>
    </source>
</evidence>
<dbReference type="SUPFAM" id="SSF54593">
    <property type="entry name" value="Glyoxalase/Bleomycin resistance protein/Dihydroxybiphenyl dioxygenase"/>
    <property type="match status" value="1"/>
</dbReference>
<feature type="domain" description="VOC" evidence="1">
    <location>
        <begin position="14"/>
        <end position="139"/>
    </location>
</feature>